<organism evidence="1 2">
    <name type="scientific">Stephania cephalantha</name>
    <dbReference type="NCBI Taxonomy" id="152367"/>
    <lineage>
        <taxon>Eukaryota</taxon>
        <taxon>Viridiplantae</taxon>
        <taxon>Streptophyta</taxon>
        <taxon>Embryophyta</taxon>
        <taxon>Tracheophyta</taxon>
        <taxon>Spermatophyta</taxon>
        <taxon>Magnoliopsida</taxon>
        <taxon>Ranunculales</taxon>
        <taxon>Menispermaceae</taxon>
        <taxon>Menispermoideae</taxon>
        <taxon>Cissampelideae</taxon>
        <taxon>Stephania</taxon>
    </lineage>
</organism>
<dbReference type="Proteomes" id="UP001419268">
    <property type="component" value="Unassembled WGS sequence"/>
</dbReference>
<dbReference type="EMBL" id="JBBNAG010000009">
    <property type="protein sequence ID" value="KAK9105310.1"/>
    <property type="molecule type" value="Genomic_DNA"/>
</dbReference>
<proteinExistence type="predicted"/>
<evidence type="ECO:0000313" key="2">
    <source>
        <dbReference type="Proteomes" id="UP001419268"/>
    </source>
</evidence>
<name>A0AAP0F4U0_9MAGN</name>
<gene>
    <name evidence="1" type="ORF">Scep_022154</name>
</gene>
<protein>
    <submittedName>
        <fullName evidence="1">Uncharacterized protein</fullName>
    </submittedName>
</protein>
<reference evidence="1 2" key="1">
    <citation type="submission" date="2024-01" db="EMBL/GenBank/DDBJ databases">
        <title>Genome assemblies of Stephania.</title>
        <authorList>
            <person name="Yang L."/>
        </authorList>
    </citation>
    <scope>NUCLEOTIDE SEQUENCE [LARGE SCALE GENOMIC DNA]</scope>
    <source>
        <strain evidence="1">JXDWG</strain>
        <tissue evidence="1">Leaf</tissue>
    </source>
</reference>
<dbReference type="AlphaFoldDB" id="A0AAP0F4U0"/>
<keyword evidence="2" id="KW-1185">Reference proteome</keyword>
<evidence type="ECO:0000313" key="1">
    <source>
        <dbReference type="EMBL" id="KAK9105310.1"/>
    </source>
</evidence>
<accession>A0AAP0F4U0</accession>
<comment type="caution">
    <text evidence="1">The sequence shown here is derived from an EMBL/GenBank/DDBJ whole genome shotgun (WGS) entry which is preliminary data.</text>
</comment>
<sequence length="63" mass="7014">MDGHLKFSPLDLDPMVNIKTTFMVLKCVHKFQESIFIIESKSNGSSLKSPSMVELPIYIDVGG</sequence>